<protein>
    <submittedName>
        <fullName evidence="1">Uncharacterized protein</fullName>
    </submittedName>
</protein>
<organism evidence="1 2">
    <name type="scientific">Peronosclerospora sorghi</name>
    <dbReference type="NCBI Taxonomy" id="230839"/>
    <lineage>
        <taxon>Eukaryota</taxon>
        <taxon>Sar</taxon>
        <taxon>Stramenopiles</taxon>
        <taxon>Oomycota</taxon>
        <taxon>Peronosporomycetes</taxon>
        <taxon>Peronosporales</taxon>
        <taxon>Peronosporaceae</taxon>
        <taxon>Peronosclerospora</taxon>
    </lineage>
</organism>
<dbReference type="EMBL" id="CM047585">
    <property type="protein sequence ID" value="KAI9909852.1"/>
    <property type="molecule type" value="Genomic_DNA"/>
</dbReference>
<gene>
    <name evidence="1" type="ORF">PsorP6_010622</name>
</gene>
<comment type="caution">
    <text evidence="1">The sequence shown here is derived from an EMBL/GenBank/DDBJ whole genome shotgun (WGS) entry which is preliminary data.</text>
</comment>
<evidence type="ECO:0000313" key="2">
    <source>
        <dbReference type="Proteomes" id="UP001163321"/>
    </source>
</evidence>
<keyword evidence="2" id="KW-1185">Reference proteome</keyword>
<dbReference type="Proteomes" id="UP001163321">
    <property type="component" value="Chromosome 6"/>
</dbReference>
<accession>A0ACC0VUI0</accession>
<sequence>MTVVEIVRQYRYYSCPSHKSTTPISHHRRSMESTTESPANKAPPEPRSLPFLTAFAGIVAFFAAWKAVQSPSETAHLVSTSGGVACTEVIVDGEVRTTAHEYLTDVAAVKGFHVLCIRKVQGGDPWTLNITAFKDGTAPSQSTHSSMDMHDVKTQLETLLEIQGPTNDLAVKYKQPYAFFSPKGQRLERLDDMVNNVVFLFEGGQFIWPGIRIGHKTVVEDVRDKGTVVMETLSMIPLIFSVEEFLQDDEIDLILDLSLDKLKPSSVALKDGHENRAATDWRTSTTYFLSSSAHPKLHEIDQRVADLTKVPIAHQEDLQVLRYEKTQKYDQHTDYFPAEQHRKSPHVLEMIDHGYKNRMITVFWYMSDVAKGGHTIFPRAGGAPQPSTFTDCSRGLKVPPKKRKVIVFYNLLPNGEGDEMSLHGGCPVEEGVKYSGNKWVWNKARVEAPQEDGDHGE</sequence>
<proteinExistence type="predicted"/>
<reference evidence="1 2" key="1">
    <citation type="journal article" date="2022" name="bioRxiv">
        <title>The genome of the oomycete Peronosclerospora sorghi, a cosmopolitan pathogen of maize and sorghum, is inflated with dispersed pseudogenes.</title>
        <authorList>
            <person name="Fletcher K."/>
            <person name="Martin F."/>
            <person name="Isakeit T."/>
            <person name="Cavanaugh K."/>
            <person name="Magill C."/>
            <person name="Michelmore R."/>
        </authorList>
    </citation>
    <scope>NUCLEOTIDE SEQUENCE [LARGE SCALE GENOMIC DNA]</scope>
    <source>
        <strain evidence="1">P6</strain>
    </source>
</reference>
<name>A0ACC0VUI0_9STRA</name>
<evidence type="ECO:0000313" key="1">
    <source>
        <dbReference type="EMBL" id="KAI9909852.1"/>
    </source>
</evidence>